<dbReference type="Gene3D" id="2.40.70.10">
    <property type="entry name" value="Acid Proteases"/>
    <property type="match status" value="2"/>
</dbReference>
<dbReference type="CDD" id="cd05471">
    <property type="entry name" value="pepsin_like"/>
    <property type="match status" value="1"/>
</dbReference>
<evidence type="ECO:0000256" key="2">
    <source>
        <dbReference type="ARBA" id="ARBA00022750"/>
    </source>
</evidence>
<dbReference type="Pfam" id="PF00026">
    <property type="entry name" value="Asp"/>
    <property type="match status" value="1"/>
</dbReference>
<feature type="chain" id="PRO_5040149035" evidence="5">
    <location>
        <begin position="20"/>
        <end position="463"/>
    </location>
</feature>
<dbReference type="SUPFAM" id="SSF50630">
    <property type="entry name" value="Acid proteases"/>
    <property type="match status" value="1"/>
</dbReference>
<protein>
    <submittedName>
        <fullName evidence="7">Aspartic peptidase domain-containing protein</fullName>
    </submittedName>
</protein>
<evidence type="ECO:0000313" key="8">
    <source>
        <dbReference type="Proteomes" id="UP000738349"/>
    </source>
</evidence>
<keyword evidence="8" id="KW-1185">Reference proteome</keyword>
<dbReference type="Proteomes" id="UP000738349">
    <property type="component" value="Unassembled WGS sequence"/>
</dbReference>
<feature type="domain" description="Peptidase A1" evidence="6">
    <location>
        <begin position="63"/>
        <end position="416"/>
    </location>
</feature>
<feature type="signal peptide" evidence="5">
    <location>
        <begin position="1"/>
        <end position="19"/>
    </location>
</feature>
<dbReference type="GO" id="GO:0006508">
    <property type="term" value="P:proteolysis"/>
    <property type="evidence" value="ECO:0007669"/>
    <property type="project" value="UniProtKB-KW"/>
</dbReference>
<dbReference type="InterPro" id="IPR021109">
    <property type="entry name" value="Peptidase_aspartic_dom_sf"/>
</dbReference>
<dbReference type="InterPro" id="IPR033121">
    <property type="entry name" value="PEPTIDASE_A1"/>
</dbReference>
<evidence type="ECO:0000256" key="4">
    <source>
        <dbReference type="RuleBase" id="RU000454"/>
    </source>
</evidence>
<feature type="active site" evidence="3">
    <location>
        <position position="81"/>
    </location>
</feature>
<dbReference type="PRINTS" id="PR00792">
    <property type="entry name" value="PEPSIN"/>
</dbReference>
<dbReference type="OrthoDB" id="771136at2759"/>
<dbReference type="GO" id="GO:0000324">
    <property type="term" value="C:fungal-type vacuole"/>
    <property type="evidence" value="ECO:0007669"/>
    <property type="project" value="TreeGrafter"/>
</dbReference>
<dbReference type="PROSITE" id="PS51767">
    <property type="entry name" value="PEPTIDASE_A1"/>
    <property type="match status" value="1"/>
</dbReference>
<evidence type="ECO:0000256" key="1">
    <source>
        <dbReference type="ARBA" id="ARBA00007447"/>
    </source>
</evidence>
<dbReference type="EMBL" id="JAGMUV010000013">
    <property type="protein sequence ID" value="KAH7136394.1"/>
    <property type="molecule type" value="Genomic_DNA"/>
</dbReference>
<reference evidence="7" key="1">
    <citation type="journal article" date="2021" name="Nat. Commun.">
        <title>Genetic determinants of endophytism in the Arabidopsis root mycobiome.</title>
        <authorList>
            <person name="Mesny F."/>
            <person name="Miyauchi S."/>
            <person name="Thiergart T."/>
            <person name="Pickel B."/>
            <person name="Atanasova L."/>
            <person name="Karlsson M."/>
            <person name="Huettel B."/>
            <person name="Barry K.W."/>
            <person name="Haridas S."/>
            <person name="Chen C."/>
            <person name="Bauer D."/>
            <person name="Andreopoulos W."/>
            <person name="Pangilinan J."/>
            <person name="LaButti K."/>
            <person name="Riley R."/>
            <person name="Lipzen A."/>
            <person name="Clum A."/>
            <person name="Drula E."/>
            <person name="Henrissat B."/>
            <person name="Kohler A."/>
            <person name="Grigoriev I.V."/>
            <person name="Martin F.M."/>
            <person name="Hacquard S."/>
        </authorList>
    </citation>
    <scope>NUCLEOTIDE SEQUENCE</scope>
    <source>
        <strain evidence="7">MPI-CAGE-AT-0147</strain>
    </source>
</reference>
<feature type="active site" evidence="3">
    <location>
        <position position="294"/>
    </location>
</feature>
<dbReference type="AlphaFoldDB" id="A0A9P9EFY5"/>
<evidence type="ECO:0000256" key="5">
    <source>
        <dbReference type="SAM" id="SignalP"/>
    </source>
</evidence>
<evidence type="ECO:0000259" key="6">
    <source>
        <dbReference type="PROSITE" id="PS51767"/>
    </source>
</evidence>
<dbReference type="GO" id="GO:0004190">
    <property type="term" value="F:aspartic-type endopeptidase activity"/>
    <property type="evidence" value="ECO:0007669"/>
    <property type="project" value="UniProtKB-KW"/>
</dbReference>
<comment type="caution">
    <text evidence="7">The sequence shown here is derived from an EMBL/GenBank/DDBJ whole genome shotgun (WGS) entry which is preliminary data.</text>
</comment>
<name>A0A9P9EFY5_9HYPO</name>
<keyword evidence="4" id="KW-0645">Protease</keyword>
<dbReference type="InterPro" id="IPR034164">
    <property type="entry name" value="Pepsin-like_dom"/>
</dbReference>
<dbReference type="InterPro" id="IPR001969">
    <property type="entry name" value="Aspartic_peptidase_AS"/>
</dbReference>
<accession>A0A9P9EFY5</accession>
<evidence type="ECO:0000313" key="7">
    <source>
        <dbReference type="EMBL" id="KAH7136394.1"/>
    </source>
</evidence>
<comment type="similarity">
    <text evidence="1 4">Belongs to the peptidase A1 family.</text>
</comment>
<keyword evidence="5" id="KW-0732">Signal</keyword>
<evidence type="ECO:0000256" key="3">
    <source>
        <dbReference type="PIRSR" id="PIRSR601461-1"/>
    </source>
</evidence>
<gene>
    <name evidence="7" type="ORF">EDB81DRAFT_78537</name>
</gene>
<sequence>MKISSARVVLAGLAASAAAAEPVTIKLEGRQTNKRWPATVSRRSASAADIGLTNWWNVTDYQWYGKVSVGTPAQEFNVLFDTGSTDLVLPNKGCTTCSNYTLFDASKSSTYSTKPGYDFDLTFGTGGNAQPLANGATVNGTIVSDVVTIAGLSVKNQTFLLCDQYDEALGENPIGLRIDGIFGLAPPGSSVFSTQYNATFNTTFWNLYASGQIPEPLFSLYLNSGENSRSGELTLGGIDSSKYDGDLTYVDFNATITAMFGEWFIDNPTFYVDGASVENSKTDSAFPDAVTLLDTGTAYIMVPDYQTAKDMYAAISPEIEQLDELGVWGADCDVMEALSPELTFSVGAGSNTVNLTMPSSAFNLGEHDAHPGKCQGVILHAPKPVSELASVWVIGSPVLKGYYTVWNGETLQLGVGDLKPSVTSGGDAESSNTATPVPTGGAGALKPAAWGVLGVVAGLWAMM</sequence>
<dbReference type="PANTHER" id="PTHR47966:SF51">
    <property type="entry name" value="BETA-SITE APP-CLEAVING ENZYME, ISOFORM A-RELATED"/>
    <property type="match status" value="1"/>
</dbReference>
<proteinExistence type="inferred from homology"/>
<dbReference type="PROSITE" id="PS00141">
    <property type="entry name" value="ASP_PROTEASE"/>
    <property type="match status" value="1"/>
</dbReference>
<organism evidence="7 8">
    <name type="scientific">Dactylonectria macrodidyma</name>
    <dbReference type="NCBI Taxonomy" id="307937"/>
    <lineage>
        <taxon>Eukaryota</taxon>
        <taxon>Fungi</taxon>
        <taxon>Dikarya</taxon>
        <taxon>Ascomycota</taxon>
        <taxon>Pezizomycotina</taxon>
        <taxon>Sordariomycetes</taxon>
        <taxon>Hypocreomycetidae</taxon>
        <taxon>Hypocreales</taxon>
        <taxon>Nectriaceae</taxon>
        <taxon>Dactylonectria</taxon>
    </lineage>
</organism>
<dbReference type="PANTHER" id="PTHR47966">
    <property type="entry name" value="BETA-SITE APP-CLEAVING ENZYME, ISOFORM A-RELATED"/>
    <property type="match status" value="1"/>
</dbReference>
<keyword evidence="2 4" id="KW-0064">Aspartyl protease</keyword>
<keyword evidence="4" id="KW-0378">Hydrolase</keyword>
<dbReference type="InterPro" id="IPR001461">
    <property type="entry name" value="Aspartic_peptidase_A1"/>
</dbReference>